<keyword evidence="2" id="KW-1185">Reference proteome</keyword>
<accession>A0A5D9C448</accession>
<name>A0A5D9C448_9SPHN</name>
<proteinExistence type="predicted"/>
<comment type="caution">
    <text evidence="1">The sequence shown here is derived from an EMBL/GenBank/DDBJ whole genome shotgun (WGS) entry which is preliminary data.</text>
</comment>
<evidence type="ECO:0008006" key="3">
    <source>
        <dbReference type="Google" id="ProtNLM"/>
    </source>
</evidence>
<reference evidence="1 2" key="1">
    <citation type="submission" date="2019-08" db="EMBL/GenBank/DDBJ databases">
        <authorList>
            <person name="Wang G."/>
            <person name="Xu Z."/>
        </authorList>
    </citation>
    <scope>NUCLEOTIDE SEQUENCE [LARGE SCALE GENOMIC DNA]</scope>
    <source>
        <strain evidence="1 2">ZX</strain>
    </source>
</reference>
<dbReference type="EMBL" id="VTOU01000005">
    <property type="protein sequence ID" value="TZG24695.1"/>
    <property type="molecule type" value="Genomic_DNA"/>
</dbReference>
<dbReference type="InterPro" id="IPR011008">
    <property type="entry name" value="Dimeric_a/b-barrel"/>
</dbReference>
<organism evidence="1 2">
    <name type="scientific">Sphingomonas montanisoli</name>
    <dbReference type="NCBI Taxonomy" id="2606412"/>
    <lineage>
        <taxon>Bacteria</taxon>
        <taxon>Pseudomonadati</taxon>
        <taxon>Pseudomonadota</taxon>
        <taxon>Alphaproteobacteria</taxon>
        <taxon>Sphingomonadales</taxon>
        <taxon>Sphingomonadaceae</taxon>
        <taxon>Sphingomonas</taxon>
    </lineage>
</organism>
<evidence type="ECO:0000313" key="2">
    <source>
        <dbReference type="Proteomes" id="UP000322077"/>
    </source>
</evidence>
<dbReference type="AlphaFoldDB" id="A0A5D9C448"/>
<evidence type="ECO:0000313" key="1">
    <source>
        <dbReference type="EMBL" id="TZG24695.1"/>
    </source>
</evidence>
<dbReference type="Proteomes" id="UP000322077">
    <property type="component" value="Unassembled WGS sequence"/>
</dbReference>
<dbReference type="SUPFAM" id="SSF54909">
    <property type="entry name" value="Dimeric alpha+beta barrel"/>
    <property type="match status" value="1"/>
</dbReference>
<protein>
    <recommendedName>
        <fullName evidence="3">DUF4286 family protein</fullName>
    </recommendedName>
</protein>
<dbReference type="RefSeq" id="WP_149523889.1">
    <property type="nucleotide sequence ID" value="NZ_VTOU01000005.1"/>
</dbReference>
<sequence>MAKYQLLVVSNPVAGKEDEYNNWYDKQHLGDVIAMDGYTAAKRYTVTHLMGDQPAGTYAAIYEMETDDPMAAFASLGKAMEAGTMYISPAMDPVKVSIQLLTPIEG</sequence>
<gene>
    <name evidence="1" type="ORF">FYJ91_18965</name>
</gene>